<reference evidence="1 2" key="1">
    <citation type="journal article" date="2015" name="Genome Announc.">
        <title>Expanding the biotechnology potential of lactobacilli through comparative genomics of 213 strains and associated genera.</title>
        <authorList>
            <person name="Sun Z."/>
            <person name="Harris H.M."/>
            <person name="McCann A."/>
            <person name="Guo C."/>
            <person name="Argimon S."/>
            <person name="Zhang W."/>
            <person name="Yang X."/>
            <person name="Jeffery I.B."/>
            <person name="Cooney J.C."/>
            <person name="Kagawa T.F."/>
            <person name="Liu W."/>
            <person name="Song Y."/>
            <person name="Salvetti E."/>
            <person name="Wrobel A."/>
            <person name="Rasinkangas P."/>
            <person name="Parkhill J."/>
            <person name="Rea M.C."/>
            <person name="O'Sullivan O."/>
            <person name="Ritari J."/>
            <person name="Douillard F.P."/>
            <person name="Paul Ross R."/>
            <person name="Yang R."/>
            <person name="Briner A.E."/>
            <person name="Felis G.E."/>
            <person name="de Vos W.M."/>
            <person name="Barrangou R."/>
            <person name="Klaenhammer T.R."/>
            <person name="Caufield P.W."/>
            <person name="Cui Y."/>
            <person name="Zhang H."/>
            <person name="O'Toole P.W."/>
        </authorList>
    </citation>
    <scope>NUCLEOTIDE SEQUENCE [LARGE SCALE GENOMIC DNA]</scope>
    <source>
        <strain evidence="1 2">DSM 5007</strain>
    </source>
</reference>
<dbReference type="Pfam" id="PF13489">
    <property type="entry name" value="Methyltransf_23"/>
    <property type="match status" value="1"/>
</dbReference>
<dbReference type="EMBL" id="AZGF01000037">
    <property type="protein sequence ID" value="KRM09670.1"/>
    <property type="molecule type" value="Genomic_DNA"/>
</dbReference>
<accession>A0A0R1W313</accession>
<dbReference type="eggNOG" id="COG4106">
    <property type="taxonomic scope" value="Bacteria"/>
</dbReference>
<gene>
    <name evidence="1" type="ORF">FD16_GL001591</name>
</gene>
<proteinExistence type="predicted"/>
<dbReference type="Gene3D" id="3.40.50.150">
    <property type="entry name" value="Vaccinia Virus protein VP39"/>
    <property type="match status" value="1"/>
</dbReference>
<dbReference type="SUPFAM" id="SSF53335">
    <property type="entry name" value="S-adenosyl-L-methionine-dependent methyltransferases"/>
    <property type="match status" value="1"/>
</dbReference>
<dbReference type="PANTHER" id="PTHR43861">
    <property type="entry name" value="TRANS-ACONITATE 2-METHYLTRANSFERASE-RELATED"/>
    <property type="match status" value="1"/>
</dbReference>
<evidence type="ECO:0000313" key="1">
    <source>
        <dbReference type="EMBL" id="KRM09670.1"/>
    </source>
</evidence>
<dbReference type="PANTHER" id="PTHR43861:SF1">
    <property type="entry name" value="TRANS-ACONITATE 2-METHYLTRANSFERASE"/>
    <property type="match status" value="1"/>
</dbReference>
<name>A0A0R1W313_9LACO</name>
<dbReference type="RefSeq" id="WP_010621197.1">
    <property type="nucleotide sequence ID" value="NZ_AZGF01000037.1"/>
</dbReference>
<dbReference type="GO" id="GO:0008168">
    <property type="term" value="F:methyltransferase activity"/>
    <property type="evidence" value="ECO:0007669"/>
    <property type="project" value="UniProtKB-KW"/>
</dbReference>
<dbReference type="PATRIC" id="fig|1423807.3.peg.1631"/>
<comment type="caution">
    <text evidence="1">The sequence shown here is derived from an EMBL/GenBank/DDBJ whole genome shotgun (WGS) entry which is preliminary data.</text>
</comment>
<dbReference type="OrthoDB" id="9760689at2"/>
<evidence type="ECO:0000313" key="2">
    <source>
        <dbReference type="Proteomes" id="UP000051820"/>
    </source>
</evidence>
<dbReference type="AlphaFoldDB" id="A0A0R1W313"/>
<keyword evidence="2" id="KW-1185">Reference proteome</keyword>
<dbReference type="STRING" id="1423807.FD16_GL001591"/>
<dbReference type="InterPro" id="IPR029063">
    <property type="entry name" value="SAM-dependent_MTases_sf"/>
</dbReference>
<dbReference type="Proteomes" id="UP000051820">
    <property type="component" value="Unassembled WGS sequence"/>
</dbReference>
<protein>
    <submittedName>
        <fullName evidence="1">SAM-dependent methyltransferase</fullName>
    </submittedName>
</protein>
<keyword evidence="1" id="KW-0808">Transferase</keyword>
<dbReference type="GO" id="GO:0032259">
    <property type="term" value="P:methylation"/>
    <property type="evidence" value="ECO:0007669"/>
    <property type="project" value="UniProtKB-KW"/>
</dbReference>
<sequence length="246" mass="28401">MKWNAQRYEKQHDFVFKYGEGLLTLLPQTAHTVLDVGCGTGDLTDQIRQKGFDVLGIDQSAIMVDEAKRLYPNTKFQHQDILTATSSATYDVVFSNAVFHWINDQDRLLDQIHNLLNPGGYLICEFGGHNNVAAICNAFGQELEYLGINYQNPFFFPETTSYKQLLIEHGFQVLDITDYDRPTVLHDGIDGLANWIKQFFQADLARLNEQQQATVLKNMTVKLQDQLWREDHWEADYRRLRVVARV</sequence>
<keyword evidence="1" id="KW-0489">Methyltransferase</keyword>
<organism evidence="1 2">
    <name type="scientific">Paucilactobacillus suebicus DSM 5007 = KCTC 3549</name>
    <dbReference type="NCBI Taxonomy" id="1423807"/>
    <lineage>
        <taxon>Bacteria</taxon>
        <taxon>Bacillati</taxon>
        <taxon>Bacillota</taxon>
        <taxon>Bacilli</taxon>
        <taxon>Lactobacillales</taxon>
        <taxon>Lactobacillaceae</taxon>
        <taxon>Paucilactobacillus</taxon>
    </lineage>
</organism>
<dbReference type="CDD" id="cd02440">
    <property type="entry name" value="AdoMet_MTases"/>
    <property type="match status" value="1"/>
</dbReference>